<evidence type="ECO:0000313" key="2">
    <source>
        <dbReference type="Proteomes" id="UP000176998"/>
    </source>
</evidence>
<organism evidence="1 2">
    <name type="scientific">Colletotrichum orchidophilum</name>
    <dbReference type="NCBI Taxonomy" id="1209926"/>
    <lineage>
        <taxon>Eukaryota</taxon>
        <taxon>Fungi</taxon>
        <taxon>Dikarya</taxon>
        <taxon>Ascomycota</taxon>
        <taxon>Pezizomycotina</taxon>
        <taxon>Sordariomycetes</taxon>
        <taxon>Hypocreomycetidae</taxon>
        <taxon>Glomerellales</taxon>
        <taxon>Glomerellaceae</taxon>
        <taxon>Colletotrichum</taxon>
    </lineage>
</organism>
<dbReference type="EMBL" id="MJBS01000069">
    <property type="protein sequence ID" value="OHE96506.1"/>
    <property type="molecule type" value="Genomic_DNA"/>
</dbReference>
<name>A0A1G4B590_9PEZI</name>
<sequence>LLKHPESSKTVHFPFDPRLAVPFFYSTVPGPLFLSWACFFSPSPFRFVSFLASAAPRPWSPTRLDLQVQLAPLSVPSQSTTLSPHDCPPTQSMATLPGQLKYHRGSIRPPSSSWYGYLETLLESQHGGNT</sequence>
<evidence type="ECO:0000313" key="1">
    <source>
        <dbReference type="EMBL" id="OHE96506.1"/>
    </source>
</evidence>
<accession>A0A1G4B590</accession>
<dbReference type="RefSeq" id="XP_022473663.1">
    <property type="nucleotide sequence ID" value="XM_022619902.1"/>
</dbReference>
<comment type="caution">
    <text evidence="1">The sequence shown here is derived from an EMBL/GenBank/DDBJ whole genome shotgun (WGS) entry which is preliminary data.</text>
</comment>
<keyword evidence="2" id="KW-1185">Reference proteome</keyword>
<dbReference type="GeneID" id="34561412"/>
<dbReference type="AlphaFoldDB" id="A0A1G4B590"/>
<reference evidence="1 2" key="1">
    <citation type="submission" date="2016-09" db="EMBL/GenBank/DDBJ databases">
        <authorList>
            <person name="Capua I."/>
            <person name="De Benedictis P."/>
            <person name="Joannis T."/>
            <person name="Lombin L.H."/>
            <person name="Cattoli G."/>
        </authorList>
    </citation>
    <scope>NUCLEOTIDE SEQUENCE [LARGE SCALE GENOMIC DNA]</scope>
    <source>
        <strain evidence="1 2">IMI 309357</strain>
    </source>
</reference>
<protein>
    <submittedName>
        <fullName evidence="1">Uncharacterized protein</fullName>
    </submittedName>
</protein>
<feature type="non-terminal residue" evidence="1">
    <location>
        <position position="1"/>
    </location>
</feature>
<dbReference type="Proteomes" id="UP000176998">
    <property type="component" value="Unassembled WGS sequence"/>
</dbReference>
<dbReference type="OrthoDB" id="10600802at2759"/>
<proteinExistence type="predicted"/>
<gene>
    <name evidence="1" type="ORF">CORC01_08269</name>
</gene>